<dbReference type="Proteomes" id="UP000054537">
    <property type="component" value="Unassembled WGS sequence"/>
</dbReference>
<evidence type="ECO:0000259" key="1">
    <source>
        <dbReference type="Pfam" id="PF00656"/>
    </source>
</evidence>
<dbReference type="AlphaFoldDB" id="A0A0A6UU74"/>
<keyword evidence="3" id="KW-1185">Reference proteome</keyword>
<gene>
    <name evidence="2" type="ORF">MB27_07880</name>
</gene>
<dbReference type="InterPro" id="IPR011600">
    <property type="entry name" value="Pept_C14_caspase"/>
</dbReference>
<sequence length="617" mass="65933">MTTVYALFTGIDAYQAAPRLGGCVNDVTAAQAYLESRAGGALRPLALHDGKATRDAMIDGVRHHLGRARTGDTALFWYAGHGSQAPLPPELSHLEPSGRMQTLICADSRLGDVPDLYDKELSVLLGRVAATGCRVVTVLDCCHAAGAVRGEIPEPAGRDRWAPPAAAAPRPELLIPELRSGWAALPDHSRLTGLAACRSDQRARERPLGGRPHGVFSWALLGALNQLGPAATYRELLAAARCQVENLVYEQTPQLIGDDPADRVFLGGVLRTPASGITLRHHRGQWEIDAGLCHGVPSPGAVRVAVAGPGPQRPARVVEVLTGRSIVEPVGWAPDPAVQYPVVFTALPRPALTVALGDRNRDLLHDRLAGSPWLRLPETGEPAVPDLRLDLPAPGRARILGSDHLPVTGDLAAADDEAAATLAIRGGEHIARWRHIRTLANPVSPLAGLIRLEIVAAHPGERIMPPDRPALQPDDDGLIRLAYRPGPGGPVAPEVFLRLHNTGDLPLYCALLDLTGRYRIHARLMPGAFVGPRHRTAVADGRRIAFTLPAGRPPEPGAHIHDWLKLIVATDEFASTPFEQPTLDEALVQPRTSTRDAGPDGHEWATATLGVLTTVPR</sequence>
<dbReference type="STRING" id="1869.MB27_07880"/>
<reference evidence="2 3" key="1">
    <citation type="submission" date="2014-10" db="EMBL/GenBank/DDBJ databases">
        <title>Draft genome sequence of Actinoplanes utahensis NRRL 12052.</title>
        <authorList>
            <person name="Velasco-Bucheli B."/>
            <person name="del Cerro C."/>
            <person name="Hormigo D."/>
            <person name="Garcia J.L."/>
            <person name="Acebal C."/>
            <person name="Arroyo M."/>
            <person name="de la Mata I."/>
        </authorList>
    </citation>
    <scope>NUCLEOTIDE SEQUENCE [LARGE SCALE GENOMIC DNA]</scope>
    <source>
        <strain evidence="2 3">NRRL 12052</strain>
    </source>
</reference>
<protein>
    <recommendedName>
        <fullName evidence="1">Peptidase C14 caspase domain-containing protein</fullName>
    </recommendedName>
</protein>
<dbReference type="PANTHER" id="PTHR48104:SF30">
    <property type="entry name" value="METACASPASE-1"/>
    <property type="match status" value="1"/>
</dbReference>
<accession>A0A0A6UU74</accession>
<dbReference type="SUPFAM" id="SSF52129">
    <property type="entry name" value="Caspase-like"/>
    <property type="match status" value="1"/>
</dbReference>
<comment type="caution">
    <text evidence="2">The sequence shown here is derived from an EMBL/GenBank/DDBJ whole genome shotgun (WGS) entry which is preliminary data.</text>
</comment>
<dbReference type="EMBL" id="JRTT01000007">
    <property type="protein sequence ID" value="KHD78014.1"/>
    <property type="molecule type" value="Genomic_DNA"/>
</dbReference>
<evidence type="ECO:0000313" key="2">
    <source>
        <dbReference type="EMBL" id="KHD78014.1"/>
    </source>
</evidence>
<dbReference type="InterPro" id="IPR029030">
    <property type="entry name" value="Caspase-like_dom_sf"/>
</dbReference>
<dbReference type="Gene3D" id="3.40.50.1460">
    <property type="match status" value="1"/>
</dbReference>
<dbReference type="PANTHER" id="PTHR48104">
    <property type="entry name" value="METACASPASE-4"/>
    <property type="match status" value="1"/>
</dbReference>
<dbReference type="GO" id="GO:0005737">
    <property type="term" value="C:cytoplasm"/>
    <property type="evidence" value="ECO:0007669"/>
    <property type="project" value="TreeGrafter"/>
</dbReference>
<dbReference type="InterPro" id="IPR050452">
    <property type="entry name" value="Metacaspase"/>
</dbReference>
<dbReference type="Pfam" id="PF00656">
    <property type="entry name" value="Peptidase_C14"/>
    <property type="match status" value="1"/>
</dbReference>
<name>A0A0A6UU74_ACTUT</name>
<organism evidence="2 3">
    <name type="scientific">Actinoplanes utahensis</name>
    <dbReference type="NCBI Taxonomy" id="1869"/>
    <lineage>
        <taxon>Bacteria</taxon>
        <taxon>Bacillati</taxon>
        <taxon>Actinomycetota</taxon>
        <taxon>Actinomycetes</taxon>
        <taxon>Micromonosporales</taxon>
        <taxon>Micromonosporaceae</taxon>
        <taxon>Actinoplanes</taxon>
    </lineage>
</organism>
<dbReference type="OrthoDB" id="8447555at2"/>
<feature type="domain" description="Peptidase C14 caspase" evidence="1">
    <location>
        <begin position="5"/>
        <end position="257"/>
    </location>
</feature>
<dbReference type="RefSeq" id="WP_043523489.1">
    <property type="nucleotide sequence ID" value="NZ_BAABKU010000013.1"/>
</dbReference>
<dbReference type="eggNOG" id="COG4249">
    <property type="taxonomic scope" value="Bacteria"/>
</dbReference>
<evidence type="ECO:0000313" key="3">
    <source>
        <dbReference type="Proteomes" id="UP000054537"/>
    </source>
</evidence>
<dbReference type="GO" id="GO:0006508">
    <property type="term" value="P:proteolysis"/>
    <property type="evidence" value="ECO:0007669"/>
    <property type="project" value="InterPro"/>
</dbReference>
<proteinExistence type="predicted"/>
<dbReference type="GO" id="GO:0004197">
    <property type="term" value="F:cysteine-type endopeptidase activity"/>
    <property type="evidence" value="ECO:0007669"/>
    <property type="project" value="InterPro"/>
</dbReference>